<accession>A0A9N9NI80</accession>
<name>A0A9N9NI80_FUNMO</name>
<dbReference type="AlphaFoldDB" id="A0A9N9NI80"/>
<reference evidence="1" key="1">
    <citation type="submission" date="2021-06" db="EMBL/GenBank/DDBJ databases">
        <authorList>
            <person name="Kallberg Y."/>
            <person name="Tangrot J."/>
            <person name="Rosling A."/>
        </authorList>
    </citation>
    <scope>NUCLEOTIDE SEQUENCE</scope>
    <source>
        <strain evidence="1">87-6 pot B 2015</strain>
    </source>
</reference>
<protein>
    <submittedName>
        <fullName evidence="1">15633_t:CDS:1</fullName>
    </submittedName>
</protein>
<sequence>MRTSRQQMMNNWPPPSTNIANPSYGLLYTMAESVSIILVVGDIDIKKHTTTFKEPTKNIE</sequence>
<proteinExistence type="predicted"/>
<gene>
    <name evidence="1" type="ORF">FMOSSE_LOCUS15859</name>
</gene>
<keyword evidence="2" id="KW-1185">Reference proteome</keyword>
<organism evidence="1 2">
    <name type="scientific">Funneliformis mosseae</name>
    <name type="common">Endomycorrhizal fungus</name>
    <name type="synonym">Glomus mosseae</name>
    <dbReference type="NCBI Taxonomy" id="27381"/>
    <lineage>
        <taxon>Eukaryota</taxon>
        <taxon>Fungi</taxon>
        <taxon>Fungi incertae sedis</taxon>
        <taxon>Mucoromycota</taxon>
        <taxon>Glomeromycotina</taxon>
        <taxon>Glomeromycetes</taxon>
        <taxon>Glomerales</taxon>
        <taxon>Glomeraceae</taxon>
        <taxon>Funneliformis</taxon>
    </lineage>
</organism>
<dbReference type="EMBL" id="CAJVPP010018352">
    <property type="protein sequence ID" value="CAG8735273.1"/>
    <property type="molecule type" value="Genomic_DNA"/>
</dbReference>
<comment type="caution">
    <text evidence="1">The sequence shown here is derived from an EMBL/GenBank/DDBJ whole genome shotgun (WGS) entry which is preliminary data.</text>
</comment>
<dbReference type="Proteomes" id="UP000789375">
    <property type="component" value="Unassembled WGS sequence"/>
</dbReference>
<evidence type="ECO:0000313" key="2">
    <source>
        <dbReference type="Proteomes" id="UP000789375"/>
    </source>
</evidence>
<evidence type="ECO:0000313" key="1">
    <source>
        <dbReference type="EMBL" id="CAG8735273.1"/>
    </source>
</evidence>